<evidence type="ECO:0000256" key="7">
    <source>
        <dbReference type="SAM" id="Coils"/>
    </source>
</evidence>
<evidence type="ECO:0000256" key="2">
    <source>
        <dbReference type="ARBA" id="ARBA00009008"/>
    </source>
</evidence>
<name>A0ABS6RYY7_9BACT</name>
<keyword evidence="3" id="KW-0963">Cytoplasm</keyword>
<evidence type="ECO:0000256" key="8">
    <source>
        <dbReference type="SAM" id="MobiDB-lite"/>
    </source>
</evidence>
<accession>A0ABS6RYY7</accession>
<keyword evidence="5 7" id="KW-0175">Coiled coil</keyword>
<evidence type="ECO:0000256" key="6">
    <source>
        <dbReference type="ARBA" id="ARBA00023306"/>
    </source>
</evidence>
<dbReference type="Pfam" id="PF05103">
    <property type="entry name" value="DivIVA"/>
    <property type="match status" value="1"/>
</dbReference>
<dbReference type="Proteomes" id="UP001196980">
    <property type="component" value="Unassembled WGS sequence"/>
</dbReference>
<proteinExistence type="inferred from homology"/>
<evidence type="ECO:0000256" key="3">
    <source>
        <dbReference type="ARBA" id="ARBA00022490"/>
    </source>
</evidence>
<dbReference type="InterPro" id="IPR019933">
    <property type="entry name" value="DivIVA_domain"/>
</dbReference>
<gene>
    <name evidence="9" type="ORF">HWQ67_07405</name>
</gene>
<keyword evidence="4" id="KW-0132">Cell division</keyword>
<keyword evidence="10" id="KW-1185">Reference proteome</keyword>
<sequence>MRITPLDIQQKQFPVKFRGFDIEEVYAFLEVLREEMEELLRENTSLKEQLHIIEGQLREHKNMETTLRETLITAQQMIEAYKANARKEAELITREAELKSDEIIKRAQEKVVKIHEDIVDLRGIRRHFKEEIKRLVDKLLREIEFDKEREGESDFWGERTQEGSRQEGSRKEIEQI</sequence>
<evidence type="ECO:0000256" key="5">
    <source>
        <dbReference type="ARBA" id="ARBA00023054"/>
    </source>
</evidence>
<dbReference type="PANTHER" id="PTHR35794">
    <property type="entry name" value="CELL DIVISION PROTEIN DIVIVA"/>
    <property type="match status" value="1"/>
</dbReference>
<comment type="caution">
    <text evidence="9">The sequence shown here is derived from an EMBL/GenBank/DDBJ whole genome shotgun (WGS) entry which is preliminary data.</text>
</comment>
<protein>
    <submittedName>
        <fullName evidence="9">DivIVA domain-containing protein</fullName>
    </submittedName>
</protein>
<feature type="region of interest" description="Disordered" evidence="8">
    <location>
        <begin position="148"/>
        <end position="176"/>
    </location>
</feature>
<evidence type="ECO:0000313" key="9">
    <source>
        <dbReference type="EMBL" id="MBV6341408.1"/>
    </source>
</evidence>
<reference evidence="9 10" key="1">
    <citation type="journal article" date="2020" name="J Geophys Res Biogeosci">
        <title>Magnetotaxis as an Adaptation to Enable Bacterial Shuttling of Microbial Sulfur and Sulfur Cycling Across Aquatic Oxic#Anoxic Interfaces.</title>
        <authorList>
            <person name="Li J."/>
            <person name="Liu P."/>
            <person name="Wang J."/>
            <person name="Roberts A.P."/>
            <person name="Pan Y."/>
        </authorList>
    </citation>
    <scope>NUCLEOTIDE SEQUENCE [LARGE SCALE GENOMIC DNA]</scope>
    <source>
        <strain evidence="9 10">MYR-1_YQ</strain>
    </source>
</reference>
<organism evidence="9 10">
    <name type="scientific">Candidatus Magnetobacterium casense</name>
    <dbReference type="NCBI Taxonomy" id="1455061"/>
    <lineage>
        <taxon>Bacteria</taxon>
        <taxon>Pseudomonadati</taxon>
        <taxon>Nitrospirota</taxon>
        <taxon>Thermodesulfovibrionia</taxon>
        <taxon>Thermodesulfovibrionales</taxon>
        <taxon>Candidatus Magnetobacteriaceae</taxon>
        <taxon>Candidatus Magnetobacterium</taxon>
    </lineage>
</organism>
<feature type="coiled-coil region" evidence="7">
    <location>
        <begin position="22"/>
        <end position="102"/>
    </location>
</feature>
<dbReference type="NCBIfam" id="TIGR03544">
    <property type="entry name" value="DivI1A_domain"/>
    <property type="match status" value="1"/>
</dbReference>
<dbReference type="EMBL" id="JABXWD010000104">
    <property type="protein sequence ID" value="MBV6341408.1"/>
    <property type="molecule type" value="Genomic_DNA"/>
</dbReference>
<evidence type="ECO:0000256" key="4">
    <source>
        <dbReference type="ARBA" id="ARBA00022618"/>
    </source>
</evidence>
<dbReference type="Gene3D" id="6.10.250.660">
    <property type="match status" value="1"/>
</dbReference>
<evidence type="ECO:0000313" key="10">
    <source>
        <dbReference type="Proteomes" id="UP001196980"/>
    </source>
</evidence>
<dbReference type="PANTHER" id="PTHR35794:SF2">
    <property type="entry name" value="CELL DIVISION PROTEIN DIVIVA"/>
    <property type="match status" value="1"/>
</dbReference>
<evidence type="ECO:0000256" key="1">
    <source>
        <dbReference type="ARBA" id="ARBA00004496"/>
    </source>
</evidence>
<dbReference type="InterPro" id="IPR007793">
    <property type="entry name" value="DivIVA_fam"/>
</dbReference>
<comment type="similarity">
    <text evidence="2">Belongs to the DivIVA family.</text>
</comment>
<keyword evidence="6" id="KW-0131">Cell cycle</keyword>
<comment type="subcellular location">
    <subcellularLocation>
        <location evidence="1">Cytoplasm</location>
    </subcellularLocation>
</comment>
<dbReference type="RefSeq" id="WP_218252043.1">
    <property type="nucleotide sequence ID" value="NZ_JABXWD010000104.1"/>
</dbReference>